<keyword evidence="1" id="KW-1133">Transmembrane helix</keyword>
<dbReference type="Gene3D" id="2.60.40.10">
    <property type="entry name" value="Immunoglobulins"/>
    <property type="match status" value="2"/>
</dbReference>
<reference evidence="3" key="1">
    <citation type="journal article" date="2020" name="mSystems">
        <title>Genome- and Community-Level Interaction Insights into Carbon Utilization and Element Cycling Functions of Hydrothermarchaeota in Hydrothermal Sediment.</title>
        <authorList>
            <person name="Zhou Z."/>
            <person name="Liu Y."/>
            <person name="Xu W."/>
            <person name="Pan J."/>
            <person name="Luo Z.H."/>
            <person name="Li M."/>
        </authorList>
    </citation>
    <scope>NUCLEOTIDE SEQUENCE [LARGE SCALE GENOMIC DNA]</scope>
    <source>
        <strain evidence="3">SpSt-1056</strain>
    </source>
</reference>
<feature type="domain" description="CARDB" evidence="2">
    <location>
        <begin position="121"/>
        <end position="195"/>
    </location>
</feature>
<dbReference type="PANTHER" id="PTHR35902">
    <property type="entry name" value="S-LAYER DOMAIN-LIKE PROTEIN-RELATED"/>
    <property type="match status" value="1"/>
</dbReference>
<accession>A0A7C5L8G9</accession>
<keyword evidence="1" id="KW-0472">Membrane</keyword>
<protein>
    <recommendedName>
        <fullName evidence="2">CARDB domain-containing protein</fullName>
    </recommendedName>
</protein>
<evidence type="ECO:0000256" key="1">
    <source>
        <dbReference type="SAM" id="Phobius"/>
    </source>
</evidence>
<dbReference type="AlphaFoldDB" id="A0A7C5L8G9"/>
<keyword evidence="1" id="KW-0812">Transmembrane</keyword>
<dbReference type="InterPro" id="IPR036238">
    <property type="entry name" value="Transglutaminase_C_sf"/>
</dbReference>
<feature type="transmembrane region" description="Helical" evidence="1">
    <location>
        <begin position="453"/>
        <end position="472"/>
    </location>
</feature>
<proteinExistence type="predicted"/>
<dbReference type="SUPFAM" id="SSF49309">
    <property type="entry name" value="Transglutaminase, two C-terminal domains"/>
    <property type="match status" value="1"/>
</dbReference>
<dbReference type="GO" id="GO:0003810">
    <property type="term" value="F:protein-glutamine gamma-glutamyltransferase activity"/>
    <property type="evidence" value="ECO:0007669"/>
    <property type="project" value="InterPro"/>
</dbReference>
<dbReference type="Pfam" id="PF07705">
    <property type="entry name" value="CARDB"/>
    <property type="match status" value="1"/>
</dbReference>
<gene>
    <name evidence="3" type="ORF">ENM11_08665</name>
</gene>
<name>A0A7C5L8G9_CALS0</name>
<organism evidence="3">
    <name type="scientific">Caldiarchaeum subterraneum</name>
    <dbReference type="NCBI Taxonomy" id="311458"/>
    <lineage>
        <taxon>Archaea</taxon>
        <taxon>Nitrososphaerota</taxon>
        <taxon>Candidatus Caldarchaeales</taxon>
        <taxon>Candidatus Caldarchaeaceae</taxon>
        <taxon>Candidatus Caldarchaeum</taxon>
    </lineage>
</organism>
<dbReference type="EMBL" id="DRWN01000070">
    <property type="protein sequence ID" value="HHK69197.1"/>
    <property type="molecule type" value="Genomic_DNA"/>
</dbReference>
<dbReference type="InterPro" id="IPR011635">
    <property type="entry name" value="CARDB"/>
</dbReference>
<evidence type="ECO:0000313" key="3">
    <source>
        <dbReference type="EMBL" id="HHK69197.1"/>
    </source>
</evidence>
<comment type="caution">
    <text evidence="3">The sequence shown here is derived from an EMBL/GenBank/DDBJ whole genome shotgun (WGS) entry which is preliminary data.</text>
</comment>
<dbReference type="InterPro" id="IPR013783">
    <property type="entry name" value="Ig-like_fold"/>
</dbReference>
<sequence length="502" mass="55951">MRFDFWEHPRPKIERVDVAPNMKRNSPHTVSVVIRNTGEKQQAYVVSLEGTGFTINPSSSTTIVNPGATATVQFQVIPTLYGQLSLTAKVMADSRIYDSKTFGINVRTPLPSHRLDIFGLPSEVKIGEIVPITVSFANTGEGVAQQVSIRITSAEGVSVIKGSDTVSQVQPGASYTLSLQVRPETGGVRTITLRLEYMDEEGKRYSDEYMISLKVLVPVKVSAMIERKNQPLTVQFTISGTPYTGIAEKWVTSDPVQLTMPQEWKVSDDIVAEFVRWSDGDTAPSRTIQAFLPTELRAEYRLKYRVKVTADRGSPTGTGWYYDGTSLSLMVEEIIQEKDRNTRYIFLEWSDGIKEARRHVTITAPTQYHAKYKTQYYLDVVSEFGMALGAGWYDAGTLVLVSIDKTEIDVGFPYVMVFKGWSGDIVSGPQPVQIVMNGPKSLKAVWERQINQLLYLIVGIIAVVAVGVFLVLRRPILRRIKSKARVEKTNSPSKPSFFSGQT</sequence>
<evidence type="ECO:0000259" key="2">
    <source>
        <dbReference type="Pfam" id="PF07705"/>
    </source>
</evidence>